<feature type="region of interest" description="Disordered" evidence="1">
    <location>
        <begin position="50"/>
        <end position="73"/>
    </location>
</feature>
<comment type="caution">
    <text evidence="2">The sequence shown here is derived from an EMBL/GenBank/DDBJ whole genome shotgun (WGS) entry which is preliminary data.</text>
</comment>
<dbReference type="EMBL" id="VSRR010001910">
    <property type="protein sequence ID" value="MPC28422.1"/>
    <property type="molecule type" value="Genomic_DNA"/>
</dbReference>
<feature type="compositionally biased region" description="Basic residues" evidence="1">
    <location>
        <begin position="62"/>
        <end position="73"/>
    </location>
</feature>
<keyword evidence="3" id="KW-1185">Reference proteome</keyword>
<protein>
    <recommendedName>
        <fullName evidence="4">HTH iclR-type domain-containing protein</fullName>
    </recommendedName>
</protein>
<organism evidence="2 3">
    <name type="scientific">Portunus trituberculatus</name>
    <name type="common">Swimming crab</name>
    <name type="synonym">Neptunus trituberculatus</name>
    <dbReference type="NCBI Taxonomy" id="210409"/>
    <lineage>
        <taxon>Eukaryota</taxon>
        <taxon>Metazoa</taxon>
        <taxon>Ecdysozoa</taxon>
        <taxon>Arthropoda</taxon>
        <taxon>Crustacea</taxon>
        <taxon>Multicrustacea</taxon>
        <taxon>Malacostraca</taxon>
        <taxon>Eumalacostraca</taxon>
        <taxon>Eucarida</taxon>
        <taxon>Decapoda</taxon>
        <taxon>Pleocyemata</taxon>
        <taxon>Brachyura</taxon>
        <taxon>Eubrachyura</taxon>
        <taxon>Portunoidea</taxon>
        <taxon>Portunidae</taxon>
        <taxon>Portuninae</taxon>
        <taxon>Portunus</taxon>
    </lineage>
</organism>
<gene>
    <name evidence="2" type="ORF">E2C01_021625</name>
</gene>
<accession>A0A5B7E318</accession>
<evidence type="ECO:0008006" key="4">
    <source>
        <dbReference type="Google" id="ProtNLM"/>
    </source>
</evidence>
<evidence type="ECO:0000313" key="3">
    <source>
        <dbReference type="Proteomes" id="UP000324222"/>
    </source>
</evidence>
<dbReference type="Proteomes" id="UP000324222">
    <property type="component" value="Unassembled WGS sequence"/>
</dbReference>
<dbReference type="AlphaFoldDB" id="A0A5B7E318"/>
<name>A0A5B7E318_PORTR</name>
<proteinExistence type="predicted"/>
<reference evidence="2 3" key="1">
    <citation type="submission" date="2019-05" db="EMBL/GenBank/DDBJ databases">
        <title>Another draft genome of Portunus trituberculatus and its Hox gene families provides insights of decapod evolution.</title>
        <authorList>
            <person name="Jeong J.-H."/>
            <person name="Song I."/>
            <person name="Kim S."/>
            <person name="Choi T."/>
            <person name="Kim D."/>
            <person name="Ryu S."/>
            <person name="Kim W."/>
        </authorList>
    </citation>
    <scope>NUCLEOTIDE SEQUENCE [LARGE SCALE GENOMIC DNA]</scope>
    <source>
        <tissue evidence="2">Muscle</tissue>
    </source>
</reference>
<sequence length="73" mass="8131">MAGTTTSKTEGTRIITLRQAGVKVNEIVARTGCHRATVLHVLATTREMQRLSEDGITQPKPHPGKQKKKFKEY</sequence>
<evidence type="ECO:0000256" key="1">
    <source>
        <dbReference type="SAM" id="MobiDB-lite"/>
    </source>
</evidence>
<evidence type="ECO:0000313" key="2">
    <source>
        <dbReference type="EMBL" id="MPC28422.1"/>
    </source>
</evidence>